<dbReference type="InterPro" id="IPR008915">
    <property type="entry name" value="Peptidase_M50"/>
</dbReference>
<dbReference type="GO" id="GO:0016020">
    <property type="term" value="C:membrane"/>
    <property type="evidence" value="ECO:0007669"/>
    <property type="project" value="UniProtKB-SubCell"/>
</dbReference>
<evidence type="ECO:0000256" key="6">
    <source>
        <dbReference type="ARBA" id="ARBA00022801"/>
    </source>
</evidence>
<proteinExistence type="inferred from homology"/>
<keyword evidence="9 11" id="KW-0482">Metalloprotease</keyword>
<dbReference type="NCBIfam" id="TIGR00054">
    <property type="entry name" value="RIP metalloprotease RseP"/>
    <property type="match status" value="1"/>
</dbReference>
<dbReference type="SUPFAM" id="SSF50156">
    <property type="entry name" value="PDZ domain-like"/>
    <property type="match status" value="1"/>
</dbReference>
<dbReference type="GO" id="GO:0006508">
    <property type="term" value="P:proteolysis"/>
    <property type="evidence" value="ECO:0007669"/>
    <property type="project" value="UniProtKB-KW"/>
</dbReference>
<comment type="cofactor">
    <cofactor evidence="1 11">
        <name>Zn(2+)</name>
        <dbReference type="ChEBI" id="CHEBI:29105"/>
    </cofactor>
</comment>
<evidence type="ECO:0000256" key="7">
    <source>
        <dbReference type="ARBA" id="ARBA00022833"/>
    </source>
</evidence>
<dbReference type="CDD" id="cd06163">
    <property type="entry name" value="S2P-M50_PDZ_RseP-like"/>
    <property type="match status" value="1"/>
</dbReference>
<keyword evidence="6 11" id="KW-0378">Hydrolase</keyword>
<keyword evidence="5 11" id="KW-0812">Transmembrane</keyword>
<evidence type="ECO:0000256" key="10">
    <source>
        <dbReference type="ARBA" id="ARBA00023136"/>
    </source>
</evidence>
<feature type="transmembrane region" description="Helical" evidence="11">
    <location>
        <begin position="93"/>
        <end position="119"/>
    </location>
</feature>
<dbReference type="EMBL" id="FWWZ01000001">
    <property type="protein sequence ID" value="SMC09894.1"/>
    <property type="molecule type" value="Genomic_DNA"/>
</dbReference>
<keyword evidence="10 11" id="KW-0472">Membrane</keyword>
<organism evidence="13 14">
    <name type="scientific">Nitratiruptor tergarcus DSM 16512</name>
    <dbReference type="NCBI Taxonomy" id="1069081"/>
    <lineage>
        <taxon>Bacteria</taxon>
        <taxon>Pseudomonadati</taxon>
        <taxon>Campylobacterota</taxon>
        <taxon>Epsilonproteobacteria</taxon>
        <taxon>Nautiliales</taxon>
        <taxon>Nitratiruptoraceae</taxon>
        <taxon>Nitratiruptor</taxon>
    </lineage>
</organism>
<evidence type="ECO:0000313" key="14">
    <source>
        <dbReference type="Proteomes" id="UP000192602"/>
    </source>
</evidence>
<evidence type="ECO:0000256" key="4">
    <source>
        <dbReference type="ARBA" id="ARBA00022670"/>
    </source>
</evidence>
<dbReference type="RefSeq" id="WP_084276201.1">
    <property type="nucleotide sequence ID" value="NZ_AP026671.1"/>
</dbReference>
<dbReference type="AlphaFoldDB" id="A0A1W1WU95"/>
<evidence type="ECO:0000259" key="12">
    <source>
        <dbReference type="PROSITE" id="PS50106"/>
    </source>
</evidence>
<dbReference type="GO" id="GO:0004222">
    <property type="term" value="F:metalloendopeptidase activity"/>
    <property type="evidence" value="ECO:0007669"/>
    <property type="project" value="InterPro"/>
</dbReference>
<feature type="transmembrane region" description="Helical" evidence="11">
    <location>
        <begin position="272"/>
        <end position="294"/>
    </location>
</feature>
<comment type="subcellular location">
    <subcellularLocation>
        <location evidence="2">Membrane</location>
        <topology evidence="2">Multi-pass membrane protein</topology>
    </subcellularLocation>
</comment>
<keyword evidence="14" id="KW-1185">Reference proteome</keyword>
<name>A0A1W1WU95_9BACT</name>
<protein>
    <recommendedName>
        <fullName evidence="11">Zinc metalloprotease</fullName>
        <ecNumber evidence="11">3.4.24.-</ecNumber>
    </recommendedName>
</protein>
<dbReference type="Pfam" id="PF17820">
    <property type="entry name" value="PDZ_6"/>
    <property type="match status" value="1"/>
</dbReference>
<dbReference type="CDD" id="cd23081">
    <property type="entry name" value="cpPDZ_EcRseP-like"/>
    <property type="match status" value="1"/>
</dbReference>
<dbReference type="OrthoDB" id="9782003at2"/>
<evidence type="ECO:0000256" key="1">
    <source>
        <dbReference type="ARBA" id="ARBA00001947"/>
    </source>
</evidence>
<evidence type="ECO:0000256" key="2">
    <source>
        <dbReference type="ARBA" id="ARBA00004141"/>
    </source>
</evidence>
<evidence type="ECO:0000256" key="5">
    <source>
        <dbReference type="ARBA" id="ARBA00022692"/>
    </source>
</evidence>
<dbReference type="SMART" id="SM00228">
    <property type="entry name" value="PDZ"/>
    <property type="match status" value="1"/>
</dbReference>
<evidence type="ECO:0000256" key="11">
    <source>
        <dbReference type="RuleBase" id="RU362031"/>
    </source>
</evidence>
<evidence type="ECO:0000256" key="3">
    <source>
        <dbReference type="ARBA" id="ARBA00007931"/>
    </source>
</evidence>
<evidence type="ECO:0000256" key="9">
    <source>
        <dbReference type="ARBA" id="ARBA00023049"/>
    </source>
</evidence>
<dbReference type="InterPro" id="IPR001478">
    <property type="entry name" value="PDZ"/>
</dbReference>
<keyword evidence="8 11" id="KW-1133">Transmembrane helix</keyword>
<feature type="transmembrane region" description="Helical" evidence="11">
    <location>
        <begin position="321"/>
        <end position="342"/>
    </location>
</feature>
<dbReference type="PROSITE" id="PS50106">
    <property type="entry name" value="PDZ"/>
    <property type="match status" value="1"/>
</dbReference>
<sequence>MGFLIALIALSVMIFIHELGHFLAARFFGVTVERFSIGFGPVVAKKWCCGTEWAISALPLGGYVKMKGQDDTDPTKRSSDPDSYNSKKPWQRIIILLAGPFANFFLAFILYLIVALAGYSTLAPKIGKVVPNSPASQAGLQKGDVIVTINNQKITTWEDLSHIISSHPEPLHFKIKRGEKIIELTITPKPTQTKNIFGETVTRPMIGIAPSGELVKLHLTPLQAIQVAWDKTVQASKFIVLGIEKMIEGVVSPKEIGGVITIMDVTAKASEAGIIALLSFSALISVNLGVLNLLPIPALDGGHIMFNLYEWITRRPPSEEMLLRLTYMGWVFLIGLMGLGLYNDINRLMGVTHG</sequence>
<accession>A0A1W1WU95</accession>
<reference evidence="14" key="1">
    <citation type="submission" date="2017-04" db="EMBL/GenBank/DDBJ databases">
        <authorList>
            <person name="Varghese N."/>
            <person name="Submissions S."/>
        </authorList>
    </citation>
    <scope>NUCLEOTIDE SEQUENCE [LARGE SCALE GENOMIC DNA]</scope>
    <source>
        <strain evidence="14">DSM 16512</strain>
    </source>
</reference>
<gene>
    <name evidence="13" type="ORF">SAMN05660197_1716</name>
</gene>
<keyword evidence="7 11" id="KW-0862">Zinc</keyword>
<dbReference type="EC" id="3.4.24.-" evidence="11"/>
<dbReference type="InterPro" id="IPR036034">
    <property type="entry name" value="PDZ_sf"/>
</dbReference>
<dbReference type="GO" id="GO:0046872">
    <property type="term" value="F:metal ion binding"/>
    <property type="evidence" value="ECO:0007669"/>
    <property type="project" value="UniProtKB-KW"/>
</dbReference>
<dbReference type="STRING" id="1069081.SAMN05660197_1716"/>
<dbReference type="Gene3D" id="2.30.42.10">
    <property type="match status" value="1"/>
</dbReference>
<dbReference type="PANTHER" id="PTHR42837:SF2">
    <property type="entry name" value="MEMBRANE METALLOPROTEASE ARASP2, CHLOROPLASTIC-RELATED"/>
    <property type="match status" value="1"/>
</dbReference>
<keyword evidence="11" id="KW-0479">Metal-binding</keyword>
<keyword evidence="4 13" id="KW-0645">Protease</keyword>
<evidence type="ECO:0000256" key="8">
    <source>
        <dbReference type="ARBA" id="ARBA00022989"/>
    </source>
</evidence>
<evidence type="ECO:0000313" key="13">
    <source>
        <dbReference type="EMBL" id="SMC09894.1"/>
    </source>
</evidence>
<dbReference type="InterPro" id="IPR041489">
    <property type="entry name" value="PDZ_6"/>
</dbReference>
<dbReference type="Pfam" id="PF02163">
    <property type="entry name" value="Peptidase_M50"/>
    <property type="match status" value="1"/>
</dbReference>
<dbReference type="InterPro" id="IPR004387">
    <property type="entry name" value="Pept_M50_Zn"/>
</dbReference>
<dbReference type="PANTHER" id="PTHR42837">
    <property type="entry name" value="REGULATOR OF SIGMA-E PROTEASE RSEP"/>
    <property type="match status" value="1"/>
</dbReference>
<feature type="domain" description="PDZ" evidence="12">
    <location>
        <begin position="126"/>
        <end position="179"/>
    </location>
</feature>
<comment type="similarity">
    <text evidence="3 11">Belongs to the peptidase M50B family.</text>
</comment>
<dbReference type="Proteomes" id="UP000192602">
    <property type="component" value="Unassembled WGS sequence"/>
</dbReference>